<evidence type="ECO:0000313" key="1">
    <source>
        <dbReference type="Ensembl" id="ENSFCTP00005000138.1"/>
    </source>
</evidence>
<protein>
    <submittedName>
        <fullName evidence="1">Uncharacterized protein</fullName>
    </submittedName>
</protein>
<accession>A0ABI7VPV3</accession>
<reference evidence="1" key="2">
    <citation type="submission" date="2025-08" db="UniProtKB">
        <authorList>
            <consortium name="Ensembl"/>
        </authorList>
    </citation>
    <scope>IDENTIFICATION</scope>
    <source>
        <strain evidence="1">breed Abyssinian</strain>
    </source>
</reference>
<gene>
    <name evidence="1" type="primary">PLGRKT</name>
</gene>
<proteinExistence type="predicted"/>
<evidence type="ECO:0000313" key="2">
    <source>
        <dbReference type="Proteomes" id="UP000823872"/>
    </source>
</evidence>
<dbReference type="InterPro" id="IPR039370">
    <property type="entry name" value="BTF3"/>
</dbReference>
<reference evidence="1" key="3">
    <citation type="submission" date="2025-09" db="UniProtKB">
        <authorList>
            <consortium name="Ensembl"/>
        </authorList>
    </citation>
    <scope>IDENTIFICATION</scope>
    <source>
        <strain evidence="1">breed Abyssinian</strain>
    </source>
</reference>
<dbReference type="Ensembl" id="ENSFCTT00005000208.1">
    <property type="protein sequence ID" value="ENSFCTP00005000138.1"/>
    <property type="gene ID" value="ENSFCTG00005000074.1"/>
</dbReference>
<dbReference type="Proteomes" id="UP000823872">
    <property type="component" value="Chromosome A1"/>
</dbReference>
<dbReference type="PANTHER" id="PTHR10351">
    <property type="entry name" value="TRANSCRIPTION FACTOR BTF3 FAMILY MEMBER"/>
    <property type="match status" value="1"/>
</dbReference>
<name>A0ABI7VPV3_FELCA</name>
<reference evidence="1 2" key="1">
    <citation type="submission" date="2021-02" db="EMBL/GenBank/DDBJ databases">
        <title>Safari Cat Assemblies.</title>
        <authorList>
            <person name="Bredemeyer K.R."/>
            <person name="Murphy W.J."/>
        </authorList>
    </citation>
    <scope>NUCLEOTIDE SEQUENCE [LARGE SCALE GENOMIC DNA]</scope>
</reference>
<sequence>MTETIKNQEKLTKLQAQVCIGGKGTARERRRWFIEQLQQMIKKLQFSLKKLGVNNISGFEELWMERHHLLPERVMMMKFQILWRILMTLPRMEQTEMSQLLKKIKLEEVTGSCYFIL</sequence>
<keyword evidence="2" id="KW-1185">Reference proteome</keyword>
<organism evidence="1 2">
    <name type="scientific">Felis catus</name>
    <name type="common">Cat</name>
    <name type="synonym">Felis silvestris catus</name>
    <dbReference type="NCBI Taxonomy" id="9685"/>
    <lineage>
        <taxon>Eukaryota</taxon>
        <taxon>Metazoa</taxon>
        <taxon>Chordata</taxon>
        <taxon>Craniata</taxon>
        <taxon>Vertebrata</taxon>
        <taxon>Euteleostomi</taxon>
        <taxon>Mammalia</taxon>
        <taxon>Eutheria</taxon>
        <taxon>Laurasiatheria</taxon>
        <taxon>Carnivora</taxon>
        <taxon>Feliformia</taxon>
        <taxon>Felidae</taxon>
        <taxon>Felinae</taxon>
        <taxon>Felis</taxon>
    </lineage>
</organism>